<dbReference type="Proteomes" id="UP000095039">
    <property type="component" value="Unassembled WGS sequence"/>
</dbReference>
<proteinExistence type="predicted"/>
<dbReference type="RefSeq" id="WP_016962314.1">
    <property type="nucleotide sequence ID" value="NZ_AJWN02000099.1"/>
</dbReference>
<keyword evidence="2" id="KW-1003">Cell membrane</keyword>
<sequence length="115" mass="12575">MKYLLGFALIAIYTLVGSLLTQLLHLPIPSSIISMLLLFVSLTTGIVPGRWVKDACTVLITIMPLFFIPASMGLMDHFHLLITDSMPLLGATILSSTVVLIVMAKILDKYQGEDN</sequence>
<reference evidence="7 8" key="1">
    <citation type="journal article" date="2012" name="Science">
        <title>Ecological populations of bacteria act as socially cohesive units of antibiotic production and resistance.</title>
        <authorList>
            <person name="Cordero O.X."/>
            <person name="Wildschutte H."/>
            <person name="Kirkup B."/>
            <person name="Proehl S."/>
            <person name="Ngo L."/>
            <person name="Hussain F."/>
            <person name="Le Roux F."/>
            <person name="Mincer T."/>
            <person name="Polz M.F."/>
        </authorList>
    </citation>
    <scope>NUCLEOTIDE SEQUENCE [LARGE SCALE GENOMIC DNA]</scope>
    <source>
        <strain evidence="7 8">FF-454</strain>
    </source>
</reference>
<dbReference type="EMBL" id="AJWN02000099">
    <property type="protein sequence ID" value="OEE58106.1"/>
    <property type="molecule type" value="Genomic_DNA"/>
</dbReference>
<feature type="transmembrane region" description="Helical" evidence="6">
    <location>
        <begin position="87"/>
        <end position="107"/>
    </location>
</feature>
<evidence type="ECO:0000256" key="1">
    <source>
        <dbReference type="ARBA" id="ARBA00004651"/>
    </source>
</evidence>
<evidence type="ECO:0000313" key="8">
    <source>
        <dbReference type="Proteomes" id="UP000095039"/>
    </source>
</evidence>
<name>A0A1E5BXU1_9GAMM</name>
<feature type="transmembrane region" description="Helical" evidence="6">
    <location>
        <begin position="31"/>
        <end position="49"/>
    </location>
</feature>
<keyword evidence="5 6" id="KW-0472">Membrane</keyword>
<evidence type="ECO:0000256" key="2">
    <source>
        <dbReference type="ARBA" id="ARBA00022475"/>
    </source>
</evidence>
<comment type="caution">
    <text evidence="7">The sequence shown here is derived from an EMBL/GenBank/DDBJ whole genome shotgun (WGS) entry which is preliminary data.</text>
</comment>
<dbReference type="InterPro" id="IPR005538">
    <property type="entry name" value="LrgA/CidA"/>
</dbReference>
<protein>
    <submittedName>
        <fullName evidence="7">Antiholin LrgA</fullName>
    </submittedName>
</protein>
<gene>
    <name evidence="7" type="ORF">A1OK_16200</name>
</gene>
<dbReference type="GO" id="GO:0005886">
    <property type="term" value="C:plasma membrane"/>
    <property type="evidence" value="ECO:0007669"/>
    <property type="project" value="UniProtKB-SubCell"/>
</dbReference>
<evidence type="ECO:0000256" key="6">
    <source>
        <dbReference type="SAM" id="Phobius"/>
    </source>
</evidence>
<organism evidence="7 8">
    <name type="scientific">Enterovibrio norvegicus FF-454</name>
    <dbReference type="NCBI Taxonomy" id="1185651"/>
    <lineage>
        <taxon>Bacteria</taxon>
        <taxon>Pseudomonadati</taxon>
        <taxon>Pseudomonadota</taxon>
        <taxon>Gammaproteobacteria</taxon>
        <taxon>Vibrionales</taxon>
        <taxon>Vibrionaceae</taxon>
        <taxon>Enterovibrio</taxon>
    </lineage>
</organism>
<evidence type="ECO:0000256" key="4">
    <source>
        <dbReference type="ARBA" id="ARBA00022989"/>
    </source>
</evidence>
<feature type="transmembrane region" description="Helical" evidence="6">
    <location>
        <begin position="56"/>
        <end position="75"/>
    </location>
</feature>
<dbReference type="PANTHER" id="PTHR33931">
    <property type="entry name" value="HOLIN-LIKE PROTEIN CIDA-RELATED"/>
    <property type="match status" value="1"/>
</dbReference>
<keyword evidence="8" id="KW-1185">Reference proteome</keyword>
<comment type="subcellular location">
    <subcellularLocation>
        <location evidence="1">Cell membrane</location>
        <topology evidence="1">Multi-pass membrane protein</topology>
    </subcellularLocation>
</comment>
<evidence type="ECO:0000313" key="7">
    <source>
        <dbReference type="EMBL" id="OEE58106.1"/>
    </source>
</evidence>
<keyword evidence="4 6" id="KW-1133">Transmembrane helix</keyword>
<evidence type="ECO:0000256" key="5">
    <source>
        <dbReference type="ARBA" id="ARBA00023136"/>
    </source>
</evidence>
<evidence type="ECO:0000256" key="3">
    <source>
        <dbReference type="ARBA" id="ARBA00022692"/>
    </source>
</evidence>
<keyword evidence="3 6" id="KW-0812">Transmembrane</keyword>
<dbReference type="PANTHER" id="PTHR33931:SF2">
    <property type="entry name" value="HOLIN-LIKE PROTEIN CIDA"/>
    <property type="match status" value="1"/>
</dbReference>
<dbReference type="AlphaFoldDB" id="A0A1E5BXU1"/>
<dbReference type="Pfam" id="PF03788">
    <property type="entry name" value="LrgA"/>
    <property type="match status" value="1"/>
</dbReference>
<accession>A0A1E5BXU1</accession>